<dbReference type="Proteomes" id="UP000289886">
    <property type="component" value="Unassembled WGS sequence"/>
</dbReference>
<evidence type="ECO:0000259" key="2">
    <source>
        <dbReference type="SMART" id="SM00477"/>
    </source>
</evidence>
<gene>
    <name evidence="4" type="ORF">EOD39_16291</name>
</gene>
<evidence type="ECO:0000313" key="4">
    <source>
        <dbReference type="EMBL" id="RXM95939.1"/>
    </source>
</evidence>
<proteinExistence type="predicted"/>
<dbReference type="Gene3D" id="3.40.570.10">
    <property type="entry name" value="Extracellular Endonuclease, subunit A"/>
    <property type="match status" value="1"/>
</dbReference>
<evidence type="ECO:0000313" key="5">
    <source>
        <dbReference type="Proteomes" id="UP000289886"/>
    </source>
</evidence>
<accession>A0A444V643</accession>
<dbReference type="PANTHER" id="PTHR21472">
    <property type="entry name" value="ENDONUCLEASE DOMAIN-CONTAINING 1 PROTEIN ENDOD1"/>
    <property type="match status" value="1"/>
</dbReference>
<dbReference type="GO" id="GO:0004519">
    <property type="term" value="F:endonuclease activity"/>
    <property type="evidence" value="ECO:0007669"/>
    <property type="project" value="UniProtKB-KW"/>
</dbReference>
<dbReference type="SMART" id="SM00477">
    <property type="entry name" value="NUC"/>
    <property type="match status" value="1"/>
</dbReference>
<dbReference type="SMART" id="SM00892">
    <property type="entry name" value="Endonuclease_NS"/>
    <property type="match status" value="1"/>
</dbReference>
<keyword evidence="5" id="KW-1185">Reference proteome</keyword>
<organism evidence="4 5">
    <name type="scientific">Acipenser ruthenus</name>
    <name type="common">Sterlet sturgeon</name>
    <dbReference type="NCBI Taxonomy" id="7906"/>
    <lineage>
        <taxon>Eukaryota</taxon>
        <taxon>Metazoa</taxon>
        <taxon>Chordata</taxon>
        <taxon>Craniata</taxon>
        <taxon>Vertebrata</taxon>
        <taxon>Euteleostomi</taxon>
        <taxon>Actinopterygii</taxon>
        <taxon>Chondrostei</taxon>
        <taxon>Acipenseriformes</taxon>
        <taxon>Acipenseridae</taxon>
        <taxon>Acipenser</taxon>
    </lineage>
</organism>
<dbReference type="AlphaFoldDB" id="A0A444V643"/>
<dbReference type="InterPro" id="IPR001604">
    <property type="entry name" value="Endo_G_ENPP1-like_dom"/>
</dbReference>
<feature type="domain" description="ENPP1-3/EXOG-like endonuclease/phosphodiesterase" evidence="2">
    <location>
        <begin position="61"/>
        <end position="286"/>
    </location>
</feature>
<keyword evidence="4" id="KW-0255">Endonuclease</keyword>
<dbReference type="InterPro" id="IPR020821">
    <property type="entry name" value="ENPP1-3/EXOG-like_nuc-like"/>
</dbReference>
<sequence length="327" mass="38672">MNLLLITLCLISVLLACAKVVDEFEPDCAEYFYNGKEPDLLDPNKPNPERFRKICQQYQNRFHFATLYDTVRRTPVYSAYRWRPKSQRLTTGEPHQCRSDVWMYEPKLAYPKGNADEMQEDRELFDTQAMDDDYKDSGYTRGHLNPNSHQWDGFSQCSTFTMTNIVPQHKNSNSPPWSDHENKILKRLEQYCKSDAYIVTGVMPYINDKWIQKGNLRRVAIPEYLWSAYCCREFTNGHGQEHLFPTFAVIGRNDKESDRRIVKNEDFNVQEMSLSKLELFLKKRLGLRYINVFYNKCNEFFFFLKKPKPKNPKSNKPKYNNLKSKNG</sequence>
<dbReference type="EMBL" id="SCEB01001991">
    <property type="protein sequence ID" value="RXM95939.1"/>
    <property type="molecule type" value="Genomic_DNA"/>
</dbReference>
<protein>
    <submittedName>
        <fullName evidence="4">Endonuclease domain-containing 1 protein</fullName>
    </submittedName>
</protein>
<comment type="caution">
    <text evidence="4">The sequence shown here is derived from an EMBL/GenBank/DDBJ whole genome shotgun (WGS) entry which is preliminary data.</text>
</comment>
<dbReference type="GO" id="GO:0046872">
    <property type="term" value="F:metal ion binding"/>
    <property type="evidence" value="ECO:0007669"/>
    <property type="project" value="InterPro"/>
</dbReference>
<dbReference type="GO" id="GO:0003676">
    <property type="term" value="F:nucleic acid binding"/>
    <property type="evidence" value="ECO:0007669"/>
    <property type="project" value="InterPro"/>
</dbReference>
<feature type="signal peptide" evidence="1">
    <location>
        <begin position="1"/>
        <end position="18"/>
    </location>
</feature>
<keyword evidence="1" id="KW-0732">Signal</keyword>
<keyword evidence="4" id="KW-0540">Nuclease</keyword>
<name>A0A444V643_ACIRT</name>
<evidence type="ECO:0000259" key="3">
    <source>
        <dbReference type="SMART" id="SM00892"/>
    </source>
</evidence>
<feature type="domain" description="DNA/RNA non-specific endonuclease/pyrophosphatase/phosphodiesterase" evidence="3">
    <location>
        <begin position="60"/>
        <end position="287"/>
    </location>
</feature>
<feature type="chain" id="PRO_5019418504" evidence="1">
    <location>
        <begin position="19"/>
        <end position="327"/>
    </location>
</feature>
<dbReference type="SUPFAM" id="SSF54060">
    <property type="entry name" value="His-Me finger endonucleases"/>
    <property type="match status" value="1"/>
</dbReference>
<dbReference type="PANTHER" id="PTHR21472:SF18">
    <property type="entry name" value="ENDONUCLEASE DOMAIN-CONTAINING 1 PROTEIN"/>
    <property type="match status" value="1"/>
</dbReference>
<dbReference type="InterPro" id="IPR039015">
    <property type="entry name" value="ENDOD1"/>
</dbReference>
<dbReference type="GO" id="GO:0016787">
    <property type="term" value="F:hydrolase activity"/>
    <property type="evidence" value="ECO:0007669"/>
    <property type="project" value="InterPro"/>
</dbReference>
<dbReference type="Pfam" id="PF01223">
    <property type="entry name" value="Endonuclease_NS"/>
    <property type="match status" value="1"/>
</dbReference>
<dbReference type="InterPro" id="IPR044929">
    <property type="entry name" value="DNA/RNA_non-sp_Endonuclease_sf"/>
</dbReference>
<reference evidence="4 5" key="1">
    <citation type="submission" date="2019-01" db="EMBL/GenBank/DDBJ databases">
        <title>Draft Genome and Complete Hox-Cluster Characterization of the Sterlet Sturgeon (Acipenser ruthenus).</title>
        <authorList>
            <person name="Wei Q."/>
        </authorList>
    </citation>
    <scope>NUCLEOTIDE SEQUENCE [LARGE SCALE GENOMIC DNA]</scope>
    <source>
        <strain evidence="4">WHYD16114868_AA</strain>
        <tissue evidence="4">Blood</tissue>
    </source>
</reference>
<keyword evidence="4" id="KW-0378">Hydrolase</keyword>
<dbReference type="InterPro" id="IPR044925">
    <property type="entry name" value="His-Me_finger_sf"/>
</dbReference>
<evidence type="ECO:0000256" key="1">
    <source>
        <dbReference type="SAM" id="SignalP"/>
    </source>
</evidence>